<gene>
    <name evidence="5" type="ORF">PSQ19_03145</name>
</gene>
<dbReference type="RefSeq" id="WP_282219592.1">
    <property type="nucleotide sequence ID" value="NZ_CP118246.1"/>
</dbReference>
<name>A0ABY7YPF7_9HYPH</name>
<evidence type="ECO:0000313" key="5">
    <source>
        <dbReference type="EMBL" id="WDR03198.1"/>
    </source>
</evidence>
<evidence type="ECO:0000256" key="1">
    <source>
        <dbReference type="ARBA" id="ARBA00004196"/>
    </source>
</evidence>
<evidence type="ECO:0000313" key="6">
    <source>
        <dbReference type="Proteomes" id="UP001220530"/>
    </source>
</evidence>
<organism evidence="5 6">
    <name type="scientific">Devosia algicola</name>
    <dbReference type="NCBI Taxonomy" id="3026418"/>
    <lineage>
        <taxon>Bacteria</taxon>
        <taxon>Pseudomonadati</taxon>
        <taxon>Pseudomonadota</taxon>
        <taxon>Alphaproteobacteria</taxon>
        <taxon>Hyphomicrobiales</taxon>
        <taxon>Devosiaceae</taxon>
        <taxon>Devosia</taxon>
    </lineage>
</organism>
<feature type="transmembrane region" description="Helical" evidence="2">
    <location>
        <begin position="31"/>
        <end position="49"/>
    </location>
</feature>
<keyword evidence="2" id="KW-1133">Transmembrane helix</keyword>
<dbReference type="EMBL" id="CP118246">
    <property type="protein sequence ID" value="WDR03198.1"/>
    <property type="molecule type" value="Genomic_DNA"/>
</dbReference>
<keyword evidence="6" id="KW-1185">Reference proteome</keyword>
<protein>
    <submittedName>
        <fullName evidence="5">HlyD family secretion protein</fullName>
    </submittedName>
</protein>
<dbReference type="PANTHER" id="PTHR30386">
    <property type="entry name" value="MEMBRANE FUSION SUBUNIT OF EMRAB-TOLC MULTIDRUG EFFLUX PUMP"/>
    <property type="match status" value="1"/>
</dbReference>
<dbReference type="Pfam" id="PF25917">
    <property type="entry name" value="BSH_RND"/>
    <property type="match status" value="1"/>
</dbReference>
<dbReference type="InterPro" id="IPR058634">
    <property type="entry name" value="AaeA-lik-b-barrel"/>
</dbReference>
<dbReference type="InterPro" id="IPR050739">
    <property type="entry name" value="MFP"/>
</dbReference>
<dbReference type="InterPro" id="IPR058625">
    <property type="entry name" value="MdtA-like_BSH"/>
</dbReference>
<comment type="subcellular location">
    <subcellularLocation>
        <location evidence="1">Cell envelope</location>
    </subcellularLocation>
</comment>
<reference evidence="5 6" key="1">
    <citation type="submission" date="2023-02" db="EMBL/GenBank/DDBJ databases">
        <title>Devosia algicola sp. nov., isolated from the phycosphere of marine algae.</title>
        <authorList>
            <person name="Kim J.M."/>
            <person name="Lee J.K."/>
            <person name="Choi B.J."/>
            <person name="Bayburt H."/>
            <person name="Jeon C.O."/>
        </authorList>
    </citation>
    <scope>NUCLEOTIDE SEQUENCE [LARGE SCALE GENOMIC DNA]</scope>
    <source>
        <strain evidence="5 6">G20-9</strain>
    </source>
</reference>
<proteinExistence type="predicted"/>
<sequence>MNAPLKKDIEATAEPLKAGPKAKKRGGRRTALMIAVPLLLAGGGVYVWLTGGRYIDTDNAYVQQVKVSLSADVGGRVIEVDVHENQKVAAGDVLFRIDPEPYRIALEQAEAGLAAARANVEQLRVGYGTAQAKLDSADLALNLRQREYDRRKSSVDQGISATASLDDVALSLQTANSSVALAKQELAAATAALAGNPDIKTDDHPAVRTAIALRDNAQRNLEKTTVRAPAGGIVSQMASLNVGQFVATGSTIASLIKSTDTWIDANFKETQIEGLVAGLPVDIGVDAYPGLALHGTVDSIGAATGSQFALIPAQNATGNWVKVTQRITVRVKLDDNNQTEPARVAVGYERHRSRRYRQDHSRKDALIQQEGASTWLPAKPFQHPPLWWRTRVC</sequence>
<dbReference type="Proteomes" id="UP001220530">
    <property type="component" value="Chromosome"/>
</dbReference>
<evidence type="ECO:0000259" key="4">
    <source>
        <dbReference type="Pfam" id="PF25963"/>
    </source>
</evidence>
<dbReference type="Pfam" id="PF25963">
    <property type="entry name" value="Beta-barrel_AAEA"/>
    <property type="match status" value="1"/>
</dbReference>
<dbReference type="SUPFAM" id="SSF56954">
    <property type="entry name" value="Outer membrane efflux proteins (OEP)"/>
    <property type="match status" value="1"/>
</dbReference>
<dbReference type="Gene3D" id="2.40.30.170">
    <property type="match status" value="1"/>
</dbReference>
<evidence type="ECO:0000259" key="3">
    <source>
        <dbReference type="Pfam" id="PF25917"/>
    </source>
</evidence>
<dbReference type="PANTHER" id="PTHR30386:SF19">
    <property type="entry name" value="MULTIDRUG EXPORT PROTEIN EMRA-RELATED"/>
    <property type="match status" value="1"/>
</dbReference>
<keyword evidence="2" id="KW-0812">Transmembrane</keyword>
<feature type="domain" description="p-hydroxybenzoic acid efflux pump subunit AaeA-like beta-barrel" evidence="4">
    <location>
        <begin position="263"/>
        <end position="340"/>
    </location>
</feature>
<dbReference type="SUPFAM" id="SSF111369">
    <property type="entry name" value="HlyD-like secretion proteins"/>
    <property type="match status" value="1"/>
</dbReference>
<feature type="domain" description="Multidrug resistance protein MdtA-like barrel-sandwich hybrid" evidence="3">
    <location>
        <begin position="66"/>
        <end position="254"/>
    </location>
</feature>
<dbReference type="Gene3D" id="2.40.50.100">
    <property type="match status" value="1"/>
</dbReference>
<accession>A0ABY7YPF7</accession>
<keyword evidence="2" id="KW-0472">Membrane</keyword>
<evidence type="ECO:0000256" key="2">
    <source>
        <dbReference type="SAM" id="Phobius"/>
    </source>
</evidence>